<dbReference type="SUPFAM" id="SSF51556">
    <property type="entry name" value="Metallo-dependent hydrolases"/>
    <property type="match status" value="1"/>
</dbReference>
<sequence length="551" mass="60410">MTNQITVFKADRVRTLQRALPVADAVAVRDGRVLEVGTLESLAPWLNEFDHTIDDSTFRGKTLLPGFIDPHLHPEMAAMIFLTDIVAATDWSFPWGTYPGVSGRVNYLARLTELERAKTDPDEPLNTWGYHQGWHGDVTRADLDAISATRPIFVWHRSPHEGIGNSAFIKRYRISEDLDAKTGQTDVANGKFWEMGAKAALGDWLADLSARFDVGLAKVGQAIRHAGVTTVADMSTGMFIGSTDRALAAYRAAYEQPEVPFRVVITPAASALADEYPDRARQLAYLESLLPTSSDRVRLARRIKLFADGALFGLRLQMLAPCCGSGVRPEWMTTPDELIEQAKFYWKAGYQIHVHVTGDAGTQLALDALEQCLLEQYRPDHRFTLEHFGFSTDEQVQRVKGLGAQVSVNPFYVYELTSFFRANGIGDERSSQMSRTGSLEAAGVPFALHSDLTMAPVDPLLLAWVAANRVTMDGDVVAPNERVSLTAAIRAITIDAARILRLENEIGSIAAGKRADFTALEADPWDVGVAGLRDIPVTHSVFGGEVLDAGG</sequence>
<reference evidence="2" key="1">
    <citation type="submission" date="2017-06" db="EMBL/GenBank/DDBJ databases">
        <title>Complete Genome Sequence of Mycobacterium shigaense.</title>
        <authorList>
            <person name="Fukano H."/>
            <person name="Yoshida M."/>
            <person name="Kazumi Y."/>
            <person name="Ogura Y."/>
            <person name="Mitarai S."/>
            <person name="Hayashi T."/>
            <person name="Hoshino Y."/>
        </authorList>
    </citation>
    <scope>NUCLEOTIDE SEQUENCE [LARGE SCALE GENOMIC DNA]</scope>
    <source>
        <strain evidence="2">UN-152</strain>
    </source>
</reference>
<dbReference type="Proteomes" id="UP000217736">
    <property type="component" value="Chromosome"/>
</dbReference>
<keyword evidence="2" id="KW-1185">Reference proteome</keyword>
<dbReference type="OrthoDB" id="3173428at2"/>
<protein>
    <submittedName>
        <fullName evidence="1">Uncharacterized protein</fullName>
    </submittedName>
</protein>
<name>A0A1Z4EFP0_9MYCO</name>
<dbReference type="KEGG" id="mshg:MSG_01605"/>
<dbReference type="PANTHER" id="PTHR22642">
    <property type="entry name" value="IMIDAZOLONEPROPIONASE"/>
    <property type="match status" value="1"/>
</dbReference>
<gene>
    <name evidence="1" type="ORF">MSG_01605</name>
</gene>
<dbReference type="EMBL" id="AP018164">
    <property type="protein sequence ID" value="BAX91759.1"/>
    <property type="molecule type" value="Genomic_DNA"/>
</dbReference>
<dbReference type="InterPro" id="IPR011059">
    <property type="entry name" value="Metal-dep_hydrolase_composite"/>
</dbReference>
<dbReference type="CDD" id="cd01300">
    <property type="entry name" value="YtcJ_like"/>
    <property type="match status" value="1"/>
</dbReference>
<organism evidence="1 2">
    <name type="scientific">Mycobacterium shigaense</name>
    <dbReference type="NCBI Taxonomy" id="722731"/>
    <lineage>
        <taxon>Bacteria</taxon>
        <taxon>Bacillati</taxon>
        <taxon>Actinomycetota</taxon>
        <taxon>Actinomycetes</taxon>
        <taxon>Mycobacteriales</taxon>
        <taxon>Mycobacteriaceae</taxon>
        <taxon>Mycobacterium</taxon>
        <taxon>Mycobacterium simiae complex</taxon>
    </lineage>
</organism>
<evidence type="ECO:0000313" key="1">
    <source>
        <dbReference type="EMBL" id="BAX91759.1"/>
    </source>
</evidence>
<dbReference type="Gene3D" id="3.20.20.140">
    <property type="entry name" value="Metal-dependent hydrolases"/>
    <property type="match status" value="1"/>
</dbReference>
<proteinExistence type="predicted"/>
<dbReference type="InterPro" id="IPR033932">
    <property type="entry name" value="YtcJ-like"/>
</dbReference>
<evidence type="ECO:0000313" key="2">
    <source>
        <dbReference type="Proteomes" id="UP000217736"/>
    </source>
</evidence>
<accession>A0A1Z4EFP0</accession>
<dbReference type="SUPFAM" id="SSF51338">
    <property type="entry name" value="Composite domain of metallo-dependent hydrolases"/>
    <property type="match status" value="1"/>
</dbReference>
<dbReference type="Gene3D" id="3.10.310.70">
    <property type="match status" value="1"/>
</dbReference>
<dbReference type="InterPro" id="IPR013108">
    <property type="entry name" value="Amidohydro_3"/>
</dbReference>
<dbReference type="Pfam" id="PF07969">
    <property type="entry name" value="Amidohydro_3"/>
    <property type="match status" value="1"/>
</dbReference>
<dbReference type="PANTHER" id="PTHR22642:SF2">
    <property type="entry name" value="PROTEIN LONG AFTER FAR-RED 3"/>
    <property type="match status" value="1"/>
</dbReference>
<dbReference type="InterPro" id="IPR032466">
    <property type="entry name" value="Metal_Hydrolase"/>
</dbReference>
<dbReference type="AlphaFoldDB" id="A0A1Z4EFP0"/>
<dbReference type="GO" id="GO:0016810">
    <property type="term" value="F:hydrolase activity, acting on carbon-nitrogen (but not peptide) bonds"/>
    <property type="evidence" value="ECO:0007669"/>
    <property type="project" value="InterPro"/>
</dbReference>
<dbReference type="Gene3D" id="2.30.40.10">
    <property type="entry name" value="Urease, subunit C, domain 1"/>
    <property type="match status" value="1"/>
</dbReference>
<dbReference type="RefSeq" id="WP_096438563.1">
    <property type="nucleotide sequence ID" value="NZ_AP018164.1"/>
</dbReference>